<gene>
    <name evidence="2" type="ORF">Tco_1093189</name>
</gene>
<reference evidence="2" key="2">
    <citation type="submission" date="2022-01" db="EMBL/GenBank/DDBJ databases">
        <authorList>
            <person name="Yamashiro T."/>
            <person name="Shiraishi A."/>
            <person name="Satake H."/>
            <person name="Nakayama K."/>
        </authorList>
    </citation>
    <scope>NUCLEOTIDE SEQUENCE</scope>
</reference>
<evidence type="ECO:0000313" key="2">
    <source>
        <dbReference type="EMBL" id="GJT97671.1"/>
    </source>
</evidence>
<dbReference type="Proteomes" id="UP001151760">
    <property type="component" value="Unassembled WGS sequence"/>
</dbReference>
<feature type="compositionally biased region" description="Basic and acidic residues" evidence="1">
    <location>
        <begin position="79"/>
        <end position="95"/>
    </location>
</feature>
<proteinExistence type="predicted"/>
<evidence type="ECO:0000313" key="3">
    <source>
        <dbReference type="Proteomes" id="UP001151760"/>
    </source>
</evidence>
<feature type="region of interest" description="Disordered" evidence="1">
    <location>
        <begin position="1"/>
        <end position="102"/>
    </location>
</feature>
<keyword evidence="3" id="KW-1185">Reference proteome</keyword>
<accession>A0ABQ5IC04</accession>
<feature type="compositionally biased region" description="Basic and acidic residues" evidence="1">
    <location>
        <begin position="42"/>
        <end position="55"/>
    </location>
</feature>
<evidence type="ECO:0000256" key="1">
    <source>
        <dbReference type="SAM" id="MobiDB-lite"/>
    </source>
</evidence>
<sequence>MSSLRLAKGSNNGGNEVGADLGIGGGVSGLMGESMKGGGNGREWEGGDEDHRDSGDAGGEDIASSLATSESDHGSGYQQKDRKPSQNDKTEHGMEKTVQNQGQTHLCAFDKDCEDFEGPILAQLQPISAIVHTKPTGLEHNLANVVPALAPHGPGT</sequence>
<feature type="compositionally biased region" description="Polar residues" evidence="1">
    <location>
        <begin position="1"/>
        <end position="10"/>
    </location>
</feature>
<protein>
    <submittedName>
        <fullName evidence="2">Uncharacterized protein</fullName>
    </submittedName>
</protein>
<name>A0ABQ5IC04_9ASTR</name>
<organism evidence="2 3">
    <name type="scientific">Tanacetum coccineum</name>
    <dbReference type="NCBI Taxonomy" id="301880"/>
    <lineage>
        <taxon>Eukaryota</taxon>
        <taxon>Viridiplantae</taxon>
        <taxon>Streptophyta</taxon>
        <taxon>Embryophyta</taxon>
        <taxon>Tracheophyta</taxon>
        <taxon>Spermatophyta</taxon>
        <taxon>Magnoliopsida</taxon>
        <taxon>eudicotyledons</taxon>
        <taxon>Gunneridae</taxon>
        <taxon>Pentapetalae</taxon>
        <taxon>asterids</taxon>
        <taxon>campanulids</taxon>
        <taxon>Asterales</taxon>
        <taxon>Asteraceae</taxon>
        <taxon>Asteroideae</taxon>
        <taxon>Anthemideae</taxon>
        <taxon>Anthemidinae</taxon>
        <taxon>Tanacetum</taxon>
    </lineage>
</organism>
<dbReference type="EMBL" id="BQNB010020601">
    <property type="protein sequence ID" value="GJT97671.1"/>
    <property type="molecule type" value="Genomic_DNA"/>
</dbReference>
<feature type="compositionally biased region" description="Gly residues" evidence="1">
    <location>
        <begin position="11"/>
        <end position="41"/>
    </location>
</feature>
<reference evidence="2" key="1">
    <citation type="journal article" date="2022" name="Int. J. Mol. Sci.">
        <title>Draft Genome of Tanacetum Coccineum: Genomic Comparison of Closely Related Tanacetum-Family Plants.</title>
        <authorList>
            <person name="Yamashiro T."/>
            <person name="Shiraishi A."/>
            <person name="Nakayama K."/>
            <person name="Satake H."/>
        </authorList>
    </citation>
    <scope>NUCLEOTIDE SEQUENCE</scope>
</reference>
<comment type="caution">
    <text evidence="2">The sequence shown here is derived from an EMBL/GenBank/DDBJ whole genome shotgun (WGS) entry which is preliminary data.</text>
</comment>